<dbReference type="Gene3D" id="3.40.309.10">
    <property type="entry name" value="Aldehyde Dehydrogenase, Chain A, domain 2"/>
    <property type="match status" value="1"/>
</dbReference>
<evidence type="ECO:0000313" key="10">
    <source>
        <dbReference type="Proteomes" id="UP000095281"/>
    </source>
</evidence>
<evidence type="ECO:0000256" key="1">
    <source>
        <dbReference type="ARBA" id="ARBA00009986"/>
    </source>
</evidence>
<evidence type="ECO:0000256" key="6">
    <source>
        <dbReference type="PROSITE-ProRule" id="PRU10007"/>
    </source>
</evidence>
<feature type="domain" description="Aldehyde dehydrogenase" evidence="9">
    <location>
        <begin position="6"/>
        <end position="428"/>
    </location>
</feature>
<protein>
    <recommendedName>
        <fullName evidence="4">Aldehyde dehydrogenase</fullName>
    </recommendedName>
</protein>
<dbReference type="PIRSF" id="PIRSF036492">
    <property type="entry name" value="ALDH"/>
    <property type="match status" value="1"/>
</dbReference>
<comment type="similarity">
    <text evidence="1 4 7">Belongs to the aldehyde dehydrogenase family.</text>
</comment>
<keyword evidence="3" id="KW-0520">NAD</keyword>
<dbReference type="InterPro" id="IPR016162">
    <property type="entry name" value="Ald_DH_N"/>
</dbReference>
<organism evidence="10 11">
    <name type="scientific">Meloidogyne hapla</name>
    <name type="common">Root-knot nematode worm</name>
    <dbReference type="NCBI Taxonomy" id="6305"/>
    <lineage>
        <taxon>Eukaryota</taxon>
        <taxon>Metazoa</taxon>
        <taxon>Ecdysozoa</taxon>
        <taxon>Nematoda</taxon>
        <taxon>Chromadorea</taxon>
        <taxon>Rhabditida</taxon>
        <taxon>Tylenchina</taxon>
        <taxon>Tylenchomorpha</taxon>
        <taxon>Tylenchoidea</taxon>
        <taxon>Meloidogynidae</taxon>
        <taxon>Meloidogyninae</taxon>
        <taxon>Meloidogyne</taxon>
    </lineage>
</organism>
<keyword evidence="10" id="KW-1185">Reference proteome</keyword>
<evidence type="ECO:0000256" key="3">
    <source>
        <dbReference type="ARBA" id="ARBA00023027"/>
    </source>
</evidence>
<dbReference type="AlphaFoldDB" id="A0A1I8B6S2"/>
<keyword evidence="8" id="KW-0472">Membrane</keyword>
<accession>A0A1I8B6S2</accession>
<feature type="active site" evidence="5 6">
    <location>
        <position position="209"/>
    </location>
</feature>
<dbReference type="PROSITE" id="PS00687">
    <property type="entry name" value="ALDEHYDE_DEHYDR_GLU"/>
    <property type="match status" value="1"/>
</dbReference>
<reference evidence="11" key="1">
    <citation type="submission" date="2016-11" db="UniProtKB">
        <authorList>
            <consortium name="WormBaseParasite"/>
        </authorList>
    </citation>
    <scope>IDENTIFICATION</scope>
</reference>
<dbReference type="Gene3D" id="3.40.605.10">
    <property type="entry name" value="Aldehyde Dehydrogenase, Chain A, domain 1"/>
    <property type="match status" value="1"/>
</dbReference>
<feature type="active site" evidence="5">
    <location>
        <position position="243"/>
    </location>
</feature>
<dbReference type="Proteomes" id="UP000095281">
    <property type="component" value="Unplaced"/>
</dbReference>
<evidence type="ECO:0000259" key="9">
    <source>
        <dbReference type="Pfam" id="PF00171"/>
    </source>
</evidence>
<dbReference type="GO" id="GO:0005737">
    <property type="term" value="C:cytoplasm"/>
    <property type="evidence" value="ECO:0007669"/>
    <property type="project" value="TreeGrafter"/>
</dbReference>
<dbReference type="InterPro" id="IPR029510">
    <property type="entry name" value="Ald_DH_CS_GLU"/>
</dbReference>
<evidence type="ECO:0000256" key="8">
    <source>
        <dbReference type="SAM" id="Phobius"/>
    </source>
</evidence>
<dbReference type="Pfam" id="PF00171">
    <property type="entry name" value="Aldedh"/>
    <property type="match status" value="1"/>
</dbReference>
<proteinExistence type="inferred from homology"/>
<evidence type="ECO:0000313" key="11">
    <source>
        <dbReference type="WBParaSite" id="MhA1_Contig1493.frz3.gene14"/>
    </source>
</evidence>
<dbReference type="GO" id="GO:0006081">
    <property type="term" value="P:aldehyde metabolic process"/>
    <property type="evidence" value="ECO:0007669"/>
    <property type="project" value="InterPro"/>
</dbReference>
<dbReference type="FunFam" id="3.40.309.10:FF:000003">
    <property type="entry name" value="Aldehyde dehydrogenase"/>
    <property type="match status" value="1"/>
</dbReference>
<sequence length="494" mass="55230">MSYHNLVESQREYFRTGEPAKIDHRKAELKRLRKLIVENKDQLCEAVYKDLKRQQDANYFYELASVVTEIDYMLENLHEWTGPTNVEKTLATILDKPYIVREPKGVVLIIGPWNYPLNTLLMPLVDVLAAGNTAVIKPSEIASNTAKAIDELFTVAFDKRVVLVVQGGVEETTELLKEHFDHIVFTGSTSVARIVMAAAAKHLTPCTLELGGKAPVIVEPDADISVTASRLAWGKWLNCGQTCLAPDYVMVRPETKDKLVAALKTTLHDFYGERPSESKDYSRIINKDNFNRLESLLSQSPNVLYKAGDLNENDLFIPPIILDANLNDPIMRSEIFGPILPILTVRSFTEAIQNIKRGEKPLAAYLFTKDESKVQRLLKETSSGSVCVNDVVLQITVDTLPFGGIGNSGMGRYRGKFGFDEFTHEKAVLKRAFFGDSLAAGRYPPLTTEKMRSLQRLTGKRHKMPSFLRFLPGVSFVFIGILIGFIVRSASNSS</sequence>
<keyword evidence="8" id="KW-0812">Transmembrane</keyword>
<dbReference type="InterPro" id="IPR012394">
    <property type="entry name" value="Aldehyde_DH_NAD(P)"/>
</dbReference>
<dbReference type="InterPro" id="IPR015590">
    <property type="entry name" value="Aldehyde_DH_dom"/>
</dbReference>
<dbReference type="CDD" id="cd07087">
    <property type="entry name" value="ALDH_F3-13-14_CALDH-like"/>
    <property type="match status" value="1"/>
</dbReference>
<evidence type="ECO:0000256" key="5">
    <source>
        <dbReference type="PIRSR" id="PIRSR036492-1"/>
    </source>
</evidence>
<evidence type="ECO:0000256" key="4">
    <source>
        <dbReference type="PIRNR" id="PIRNR036492"/>
    </source>
</evidence>
<keyword evidence="8" id="KW-1133">Transmembrane helix</keyword>
<dbReference type="PANTHER" id="PTHR43570">
    <property type="entry name" value="ALDEHYDE DEHYDROGENASE"/>
    <property type="match status" value="1"/>
</dbReference>
<name>A0A1I8B6S2_MELHA</name>
<evidence type="ECO:0000256" key="7">
    <source>
        <dbReference type="RuleBase" id="RU003345"/>
    </source>
</evidence>
<dbReference type="PANTHER" id="PTHR43570:SF16">
    <property type="entry name" value="ALDEHYDE DEHYDROGENASE TYPE III, ISOFORM Q"/>
    <property type="match status" value="1"/>
</dbReference>
<dbReference type="InterPro" id="IPR016161">
    <property type="entry name" value="Ald_DH/histidinol_DH"/>
</dbReference>
<feature type="transmembrane region" description="Helical" evidence="8">
    <location>
        <begin position="466"/>
        <end position="487"/>
    </location>
</feature>
<evidence type="ECO:0000256" key="2">
    <source>
        <dbReference type="ARBA" id="ARBA00023002"/>
    </source>
</evidence>
<dbReference type="OMA" id="AVHLTNQ"/>
<dbReference type="GO" id="GO:0004029">
    <property type="term" value="F:aldehyde dehydrogenase (NAD+) activity"/>
    <property type="evidence" value="ECO:0007669"/>
    <property type="project" value="TreeGrafter"/>
</dbReference>
<dbReference type="InterPro" id="IPR016163">
    <property type="entry name" value="Ald_DH_C"/>
</dbReference>
<dbReference type="FunFam" id="3.40.605.10:FF:000004">
    <property type="entry name" value="Aldehyde dehydrogenase"/>
    <property type="match status" value="1"/>
</dbReference>
<keyword evidence="2 4" id="KW-0560">Oxidoreductase</keyword>
<dbReference type="SUPFAM" id="SSF53720">
    <property type="entry name" value="ALDH-like"/>
    <property type="match status" value="1"/>
</dbReference>
<dbReference type="WBParaSite" id="MhA1_Contig1493.frz3.gene14">
    <property type="protein sequence ID" value="MhA1_Contig1493.frz3.gene14"/>
    <property type="gene ID" value="MhA1_Contig1493.frz3.gene14"/>
</dbReference>